<dbReference type="AlphaFoldDB" id="B1C9G8"/>
<sequence length="42" mass="4834">MNLNKAGIIPIRVAPRENEFSSLTFLLMSGTYFYIERIKNGK</sequence>
<gene>
    <name evidence="1" type="ORF">ANASTE_02261</name>
</gene>
<reference evidence="1" key="2">
    <citation type="submission" date="2013-08" db="EMBL/GenBank/DDBJ databases">
        <title>Draft genome sequence of Anaerofustis stercorihominis (DSM 17244).</title>
        <authorList>
            <person name="Sudarsanam P."/>
            <person name="Ley R."/>
            <person name="Guruge J."/>
            <person name="Turnbaugh P.J."/>
            <person name="Mahowald M."/>
            <person name="Liep D."/>
            <person name="Gordon J."/>
        </authorList>
    </citation>
    <scope>NUCLEOTIDE SEQUENCE</scope>
    <source>
        <strain evidence="1">DSM 17244</strain>
    </source>
</reference>
<dbReference type="HOGENOM" id="CLU_3246426_0_0_9"/>
<proteinExistence type="predicted"/>
<organism evidence="1 2">
    <name type="scientific">Anaerofustis stercorihominis DSM 17244</name>
    <dbReference type="NCBI Taxonomy" id="445971"/>
    <lineage>
        <taxon>Bacteria</taxon>
        <taxon>Bacillati</taxon>
        <taxon>Bacillota</taxon>
        <taxon>Clostridia</taxon>
        <taxon>Eubacteriales</taxon>
        <taxon>Eubacteriaceae</taxon>
        <taxon>Anaerofustis</taxon>
    </lineage>
</organism>
<protein>
    <submittedName>
        <fullName evidence="1">Uncharacterized protein</fullName>
    </submittedName>
</protein>
<evidence type="ECO:0000313" key="1">
    <source>
        <dbReference type="EMBL" id="EDS72539.1"/>
    </source>
</evidence>
<keyword evidence="2" id="KW-1185">Reference proteome</keyword>
<dbReference type="Proteomes" id="UP000005178">
    <property type="component" value="Unassembled WGS sequence"/>
</dbReference>
<dbReference type="STRING" id="445971.ANASTE_02261"/>
<accession>B1C9G8</accession>
<comment type="caution">
    <text evidence="1">The sequence shown here is derived from an EMBL/GenBank/DDBJ whole genome shotgun (WGS) entry which is preliminary data.</text>
</comment>
<evidence type="ECO:0000313" key="2">
    <source>
        <dbReference type="Proteomes" id="UP000005178"/>
    </source>
</evidence>
<name>B1C9G8_9FIRM</name>
<dbReference type="EMBL" id="ABIL02000006">
    <property type="protein sequence ID" value="EDS72539.1"/>
    <property type="molecule type" value="Genomic_DNA"/>
</dbReference>
<reference evidence="1" key="1">
    <citation type="submission" date="2008-01" db="EMBL/GenBank/DDBJ databases">
        <authorList>
            <person name="Fulton L."/>
            <person name="Clifton S."/>
            <person name="Fulton B."/>
            <person name="Xu J."/>
            <person name="Minx P."/>
            <person name="Pepin K.H."/>
            <person name="Johnson M."/>
            <person name="Thiruvilangam P."/>
            <person name="Bhonagiri V."/>
            <person name="Nash W.E."/>
            <person name="Mardis E.R."/>
            <person name="Wilson R.K."/>
        </authorList>
    </citation>
    <scope>NUCLEOTIDE SEQUENCE [LARGE SCALE GENOMIC DNA]</scope>
    <source>
        <strain evidence="1">DSM 17244</strain>
    </source>
</reference>